<reference evidence="2" key="1">
    <citation type="journal article" date="2020" name="Mol. Plant Microbe Interact.">
        <title>Genome Sequence of the Biocontrol Agent Coniothyrium minitans strain Conio (IMI 134523).</title>
        <authorList>
            <person name="Patel D."/>
            <person name="Shittu T.A."/>
            <person name="Baroncelli R."/>
            <person name="Muthumeenakshi S."/>
            <person name="Osborne T.H."/>
            <person name="Janganan T.K."/>
            <person name="Sreenivasaprasad S."/>
        </authorList>
    </citation>
    <scope>NUCLEOTIDE SEQUENCE</scope>
    <source>
        <strain evidence="2">Conio</strain>
    </source>
</reference>
<dbReference type="OrthoDB" id="20105at2759"/>
<dbReference type="InterPro" id="IPR019240">
    <property type="entry name" value="DUF2196"/>
</dbReference>
<organism evidence="2 3">
    <name type="scientific">Paraphaeosphaeria minitans</name>
    <dbReference type="NCBI Taxonomy" id="565426"/>
    <lineage>
        <taxon>Eukaryota</taxon>
        <taxon>Fungi</taxon>
        <taxon>Dikarya</taxon>
        <taxon>Ascomycota</taxon>
        <taxon>Pezizomycotina</taxon>
        <taxon>Dothideomycetes</taxon>
        <taxon>Pleosporomycetidae</taxon>
        <taxon>Pleosporales</taxon>
        <taxon>Massarineae</taxon>
        <taxon>Didymosphaeriaceae</taxon>
        <taxon>Paraphaeosphaeria</taxon>
    </lineage>
</organism>
<proteinExistence type="predicted"/>
<name>A0A9P6KWM2_9PLEO</name>
<dbReference type="PANTHER" id="PTHR40069:SF1">
    <property type="entry name" value="YWBE PROTEIN"/>
    <property type="match status" value="1"/>
</dbReference>
<gene>
    <name evidence="2" type="ORF">PMIN01_01161</name>
</gene>
<feature type="compositionally biased region" description="Low complexity" evidence="1">
    <location>
        <begin position="8"/>
        <end position="34"/>
    </location>
</feature>
<accession>A0A9P6KWM2</accession>
<dbReference type="PANTHER" id="PTHR40069">
    <property type="entry name" value="YWBE PROTEIN"/>
    <property type="match status" value="1"/>
</dbReference>
<protein>
    <submittedName>
        <fullName evidence="2">MFS multidrug transporter</fullName>
    </submittedName>
</protein>
<dbReference type="EMBL" id="WJXW01000001">
    <property type="protein sequence ID" value="KAF9741622.1"/>
    <property type="molecule type" value="Genomic_DNA"/>
</dbReference>
<sequence length="231" mass="24486">MPGRNRQQRPPSGGAQPSSSSSSSTTHTNTNTNPNRKRPPRAPRQPFGAENRPVPAYSAINPGSPVSLVLKIDQPTGRQVTGIVADLLTRGDHPRGVKVRLRDGRVGRVQKLVGENDGLAGEEAAGGIGANLGRDAENGVGGRGGRGAGGFRHERDIREDDEYLYDEGRVQGRELGLFTQLEDADRKYQESVGRATGGGGGGEIAVCPVCGKFEGDERAVAFHVEGHFAEE</sequence>
<evidence type="ECO:0000313" key="3">
    <source>
        <dbReference type="Proteomes" id="UP000756921"/>
    </source>
</evidence>
<dbReference type="AlphaFoldDB" id="A0A9P6KWM2"/>
<dbReference type="Pfam" id="PF09962">
    <property type="entry name" value="DUF2196"/>
    <property type="match status" value="1"/>
</dbReference>
<evidence type="ECO:0000313" key="2">
    <source>
        <dbReference type="EMBL" id="KAF9741622.1"/>
    </source>
</evidence>
<dbReference type="NCBIfam" id="TIGR03833">
    <property type="entry name" value="YwbE family protein"/>
    <property type="match status" value="1"/>
</dbReference>
<dbReference type="Proteomes" id="UP000756921">
    <property type="component" value="Unassembled WGS sequence"/>
</dbReference>
<feature type="region of interest" description="Disordered" evidence="1">
    <location>
        <begin position="1"/>
        <end position="63"/>
    </location>
</feature>
<evidence type="ECO:0000256" key="1">
    <source>
        <dbReference type="SAM" id="MobiDB-lite"/>
    </source>
</evidence>
<comment type="caution">
    <text evidence="2">The sequence shown here is derived from an EMBL/GenBank/DDBJ whole genome shotgun (WGS) entry which is preliminary data.</text>
</comment>
<keyword evidence="3" id="KW-1185">Reference proteome</keyword>